<evidence type="ECO:0000313" key="2">
    <source>
        <dbReference type="Proteomes" id="UP001279734"/>
    </source>
</evidence>
<reference evidence="1" key="1">
    <citation type="submission" date="2023-05" db="EMBL/GenBank/DDBJ databases">
        <title>Nepenthes gracilis genome sequencing.</title>
        <authorList>
            <person name="Fukushima K."/>
        </authorList>
    </citation>
    <scope>NUCLEOTIDE SEQUENCE</scope>
    <source>
        <strain evidence="1">SING2019-196</strain>
    </source>
</reference>
<sequence length="139" mass="15428">MLAVIHFTDAPSHGLGQGSFSVFKIKCVSLMLGDIVECTKELPEGSWHCPNCACRICGDPVKDEEVPQSYADFKCSQCDHEYHEVCLKGKGMDRVYAGLQSRTGLSNQISDGFSWALLRCVHDDQKVHSAQWFALKAEC</sequence>
<protein>
    <submittedName>
        <fullName evidence="1">Uncharacterized protein</fullName>
    </submittedName>
</protein>
<dbReference type="EMBL" id="BSYO01000028">
    <property type="protein sequence ID" value="GMH24926.1"/>
    <property type="molecule type" value="Genomic_DNA"/>
</dbReference>
<keyword evidence="2" id="KW-1185">Reference proteome</keyword>
<dbReference type="PANTHER" id="PTHR46508">
    <property type="entry name" value="PHD FINGER FAMILY PROTEIN"/>
    <property type="match status" value="1"/>
</dbReference>
<dbReference type="AlphaFoldDB" id="A0AAD3T954"/>
<gene>
    <name evidence="1" type="ORF">Nepgr_026769</name>
</gene>
<name>A0AAD3T954_NEPGR</name>
<dbReference type="PANTHER" id="PTHR46508:SF2">
    <property type="entry name" value="INCREASED DNA METHYLATION 1"/>
    <property type="match status" value="1"/>
</dbReference>
<comment type="caution">
    <text evidence="1">The sequence shown here is derived from an EMBL/GenBank/DDBJ whole genome shotgun (WGS) entry which is preliminary data.</text>
</comment>
<organism evidence="1 2">
    <name type="scientific">Nepenthes gracilis</name>
    <name type="common">Slender pitcher plant</name>
    <dbReference type="NCBI Taxonomy" id="150966"/>
    <lineage>
        <taxon>Eukaryota</taxon>
        <taxon>Viridiplantae</taxon>
        <taxon>Streptophyta</taxon>
        <taxon>Embryophyta</taxon>
        <taxon>Tracheophyta</taxon>
        <taxon>Spermatophyta</taxon>
        <taxon>Magnoliopsida</taxon>
        <taxon>eudicotyledons</taxon>
        <taxon>Gunneridae</taxon>
        <taxon>Pentapetalae</taxon>
        <taxon>Caryophyllales</taxon>
        <taxon>Nepenthaceae</taxon>
        <taxon>Nepenthes</taxon>
    </lineage>
</organism>
<dbReference type="Proteomes" id="UP001279734">
    <property type="component" value="Unassembled WGS sequence"/>
</dbReference>
<accession>A0AAD3T954</accession>
<proteinExistence type="predicted"/>
<evidence type="ECO:0000313" key="1">
    <source>
        <dbReference type="EMBL" id="GMH24926.1"/>
    </source>
</evidence>